<feature type="domain" description="PDZ" evidence="8">
    <location>
        <begin position="178"/>
        <end position="245"/>
    </location>
</feature>
<keyword evidence="9" id="KW-0675">Receptor</keyword>
<dbReference type="PANTHER" id="PTHR46900">
    <property type="entry name" value="TYROSINE-PROTEIN PHOSPHATASE NON-RECEPTOR TYPE 13"/>
    <property type="match status" value="1"/>
</dbReference>
<dbReference type="CDD" id="cd06697">
    <property type="entry name" value="PDZ5_PTPN13-like"/>
    <property type="match status" value="1"/>
</dbReference>
<comment type="subcellular location">
    <subcellularLocation>
        <location evidence="2">Cytoplasm</location>
    </subcellularLocation>
    <subcellularLocation>
        <location evidence="1">Nucleus</location>
    </subcellularLocation>
</comment>
<dbReference type="InterPro" id="IPR052074">
    <property type="entry name" value="NonRcpt_TyrProt_Phosphatase"/>
</dbReference>
<dbReference type="Gene3D" id="2.30.42.10">
    <property type="match status" value="4"/>
</dbReference>
<dbReference type="FunFam" id="3.90.190.10:FF:000034">
    <property type="entry name" value="Tyrosine-protein phosphatase non-receptor type 13"/>
    <property type="match status" value="1"/>
</dbReference>
<dbReference type="Pfam" id="PF00595">
    <property type="entry name" value="PDZ"/>
    <property type="match status" value="4"/>
</dbReference>
<dbReference type="FunFam" id="2.30.42.10:FF:000129">
    <property type="entry name" value="Tyrosine-protein phosphatase non-receptor type 13"/>
    <property type="match status" value="1"/>
</dbReference>
<keyword evidence="3" id="KW-0963">Cytoplasm</keyword>
<dbReference type="PRINTS" id="PR00700">
    <property type="entry name" value="PRTYPHPHTASE"/>
</dbReference>
<feature type="domain" description="PDZ" evidence="8">
    <location>
        <begin position="432"/>
        <end position="513"/>
    </location>
</feature>
<feature type="domain" description="PDZ" evidence="8">
    <location>
        <begin position="527"/>
        <end position="610"/>
    </location>
</feature>
<dbReference type="EMBL" id="KN124024">
    <property type="protein sequence ID" value="KFO22517.1"/>
    <property type="molecule type" value="Genomic_DNA"/>
</dbReference>
<dbReference type="Gene3D" id="3.90.190.10">
    <property type="entry name" value="Protein tyrosine phosphatase superfamily"/>
    <property type="match status" value="1"/>
</dbReference>
<evidence type="ECO:0000256" key="2">
    <source>
        <dbReference type="ARBA" id="ARBA00004496"/>
    </source>
</evidence>
<feature type="region of interest" description="Disordered" evidence="5">
    <location>
        <begin position="614"/>
        <end position="636"/>
    </location>
</feature>
<dbReference type="InterPro" id="IPR003595">
    <property type="entry name" value="Tyr_Pase_cat"/>
</dbReference>
<organism evidence="9 10">
    <name type="scientific">Fukomys damarensis</name>
    <name type="common">Damaraland mole rat</name>
    <name type="synonym">Cryptomys damarensis</name>
    <dbReference type="NCBI Taxonomy" id="885580"/>
    <lineage>
        <taxon>Eukaryota</taxon>
        <taxon>Metazoa</taxon>
        <taxon>Chordata</taxon>
        <taxon>Craniata</taxon>
        <taxon>Vertebrata</taxon>
        <taxon>Euteleostomi</taxon>
        <taxon>Mammalia</taxon>
        <taxon>Eutheria</taxon>
        <taxon>Euarchontoglires</taxon>
        <taxon>Glires</taxon>
        <taxon>Rodentia</taxon>
        <taxon>Hystricomorpha</taxon>
        <taxon>Bathyergidae</taxon>
        <taxon>Fukomys</taxon>
    </lineage>
</organism>
<feature type="domain" description="PDZ" evidence="8">
    <location>
        <begin position="44"/>
        <end position="129"/>
    </location>
</feature>
<gene>
    <name evidence="9" type="ORF">H920_16085</name>
</gene>
<dbReference type="AlphaFoldDB" id="A0A091CVD2"/>
<feature type="compositionally biased region" description="Polar residues" evidence="5">
    <location>
        <begin position="620"/>
        <end position="632"/>
    </location>
</feature>
<evidence type="ECO:0000313" key="9">
    <source>
        <dbReference type="EMBL" id="KFO22517.1"/>
    </source>
</evidence>
<dbReference type="SMART" id="SM00194">
    <property type="entry name" value="PTPc"/>
    <property type="match status" value="1"/>
</dbReference>
<feature type="domain" description="Tyrosine specific protein phosphatases" evidence="7">
    <location>
        <begin position="920"/>
        <end position="989"/>
    </location>
</feature>
<dbReference type="FunFam" id="2.30.42.10:FF:000174">
    <property type="entry name" value="Tyrosine-protein phosphatase non-receptor type 13"/>
    <property type="match status" value="1"/>
</dbReference>
<dbReference type="GO" id="GO:0005634">
    <property type="term" value="C:nucleus"/>
    <property type="evidence" value="ECO:0007669"/>
    <property type="project" value="UniProtKB-SubCell"/>
</dbReference>
<dbReference type="GO" id="GO:0005737">
    <property type="term" value="C:cytoplasm"/>
    <property type="evidence" value="ECO:0007669"/>
    <property type="project" value="UniProtKB-SubCell"/>
</dbReference>
<dbReference type="FunFam" id="2.30.42.10:FF:000086">
    <property type="entry name" value="Tyrosine-protein phosphatase non-receptor type 13"/>
    <property type="match status" value="1"/>
</dbReference>
<dbReference type="InterPro" id="IPR000242">
    <property type="entry name" value="PTP_cat"/>
</dbReference>
<evidence type="ECO:0000256" key="1">
    <source>
        <dbReference type="ARBA" id="ARBA00004123"/>
    </source>
</evidence>
<proteinExistence type="predicted"/>
<evidence type="ECO:0000256" key="5">
    <source>
        <dbReference type="SAM" id="MobiDB-lite"/>
    </source>
</evidence>
<accession>A0A091CVD2</accession>
<dbReference type="CDD" id="cd06696">
    <property type="entry name" value="PDZ4_PTPN13-like"/>
    <property type="match status" value="1"/>
</dbReference>
<dbReference type="PROSITE" id="PS50056">
    <property type="entry name" value="TYR_PHOSPHATASE_2"/>
    <property type="match status" value="1"/>
</dbReference>
<feature type="compositionally biased region" description="Polar residues" evidence="5">
    <location>
        <begin position="16"/>
        <end position="34"/>
    </location>
</feature>
<dbReference type="SMART" id="SM00228">
    <property type="entry name" value="PDZ"/>
    <property type="match status" value="4"/>
</dbReference>
<evidence type="ECO:0000256" key="3">
    <source>
        <dbReference type="ARBA" id="ARBA00022490"/>
    </source>
</evidence>
<dbReference type="InterPro" id="IPR029021">
    <property type="entry name" value="Prot-tyrosine_phosphatase-like"/>
</dbReference>
<dbReference type="CDD" id="cd14597">
    <property type="entry name" value="PTPc-N13"/>
    <property type="match status" value="1"/>
</dbReference>
<evidence type="ECO:0000313" key="10">
    <source>
        <dbReference type="Proteomes" id="UP000028990"/>
    </source>
</evidence>
<name>A0A091CVD2_FUKDA</name>
<sequence>MEVSDGLGNIKRIKQESSSSVNTSNKMNFKTFSSPLPKPGDTFEVELAKNENSLGISVTGGVNTSVKHGGIYVKAVIPKGAAESDGRIHKGDRVLAVNGVSLEGATHKQAVEILRNTGQVVHLLLEKGQPPASKEHVPVTPQCTLPDQNAQGQAPEEMVKKATHVKDYSFVTEENTFEVKLFKNSSGLGFSFSREDNLTPEQMNTSIVRVKKLFPGQPAAESGKIDVGDVILKVNGASLKGLSQQTPLYSPAQVLPSSTKDPTQPSWVEQSTDGNEMSDKNKKLCKSPSRKDSYSDSSGSGEDDLIKAPAKISNMTWNSALHQTLNNMASQAHSQHAAPKSQENATCTMFYYSQKIPCKPEFEDSSNPPSPLPLDVTPGQNCQPHLESASSTLVGKYHTHHASEPAKQENLITLKNDLENHLEDFELEVELPITLIKSEKGSLGFTVTKGNQSIGCYVHDVIQDPAKSDGRLKPGDRLIKVNDTDVTSMTHTDAVNLLRAAPKAVRLVLGRILELPKMPVLPHLLPDITLTCNKEELGFSLSGGHDSLHQVIYISDINPRSVAAFEGNLQLLDIIHYVNGISTQGMTLEEAKKALDTSLPSVVVKATRDGQPVFPRSKKSAISTPESTTANGHHSVELCGQPTLIPRDSFSKVESYIQDDEIYDDPQEAEVIQSLLDVVDEEAQNLLNKNNAAGDAFAPGHLFLTSEELAALPVVRVLPLGKYTGARLKSVIQMLRGLLEQGIPSKELENLQELKPLDQCLIGQTKENRRKNRYKNILPYDATRVPLGDDGGYINASFIKIPVGKEEFVYIACQGPLPTTVGDFWQMIWEQKSTVIAMMTQEVEGEKIKCQRYWPNLLGKTTMASDRLRLALEWTQQLKGFVVRVMTLEDIQTGEVRRIFHLNFTAWPDHDTPSQPDALLTFISYMRHVHRSGPVTTHCSAGIGRSGTLICIDVVLGLISQDLEFDISDLVRCMRLQRHGMVQTEDQYIFCYQVILYVLRRLQAEEEQQEQPQLPE</sequence>
<protein>
    <submittedName>
        <fullName evidence="9">Tyrosine-protein phosphatase non-receptor type 13</fullName>
    </submittedName>
</protein>
<dbReference type="InterPro" id="IPR036034">
    <property type="entry name" value="PDZ_sf"/>
</dbReference>
<evidence type="ECO:0000256" key="4">
    <source>
        <dbReference type="ARBA" id="ARBA00023242"/>
    </source>
</evidence>
<dbReference type="PROSITE" id="PS50106">
    <property type="entry name" value="PDZ"/>
    <property type="match status" value="4"/>
</dbReference>
<dbReference type="GO" id="GO:0036312">
    <property type="term" value="F:phosphatidylinositol 3-kinase regulatory subunit binding"/>
    <property type="evidence" value="ECO:0007669"/>
    <property type="project" value="TreeGrafter"/>
</dbReference>
<dbReference type="PANTHER" id="PTHR46900:SF1">
    <property type="entry name" value="TYROSINE-PROTEIN PHOSPHATASE NON-RECEPTOR TYPE 13"/>
    <property type="match status" value="1"/>
</dbReference>
<dbReference type="SUPFAM" id="SSF52799">
    <property type="entry name" value="(Phosphotyrosine protein) phosphatases II"/>
    <property type="match status" value="1"/>
</dbReference>
<dbReference type="SUPFAM" id="SSF50156">
    <property type="entry name" value="PDZ domain-like"/>
    <property type="match status" value="4"/>
</dbReference>
<dbReference type="InterPro" id="IPR001478">
    <property type="entry name" value="PDZ"/>
</dbReference>
<reference evidence="9 10" key="1">
    <citation type="submission" date="2013-11" db="EMBL/GenBank/DDBJ databases">
        <title>The Damaraland mole rat (Fukomys damarensis) genome and evolution of African mole rats.</title>
        <authorList>
            <person name="Gladyshev V.N."/>
            <person name="Fang X."/>
        </authorList>
    </citation>
    <scope>NUCLEOTIDE SEQUENCE [LARGE SCALE GENOMIC DNA]</scope>
    <source>
        <tissue evidence="9">Liver</tissue>
    </source>
</reference>
<evidence type="ECO:0000259" key="8">
    <source>
        <dbReference type="PROSITE" id="PS50106"/>
    </source>
</evidence>
<dbReference type="STRING" id="885580.ENSFDAP00000017569"/>
<feature type="region of interest" description="Disordered" evidence="5">
    <location>
        <begin position="250"/>
        <end position="305"/>
    </location>
</feature>
<dbReference type="SMART" id="SM00404">
    <property type="entry name" value="PTPc_motif"/>
    <property type="match status" value="1"/>
</dbReference>
<dbReference type="Proteomes" id="UP000028990">
    <property type="component" value="Unassembled WGS sequence"/>
</dbReference>
<feature type="region of interest" description="Disordered" evidence="5">
    <location>
        <begin position="15"/>
        <end position="35"/>
    </location>
</feature>
<feature type="domain" description="Tyrosine-protein phosphatase" evidence="6">
    <location>
        <begin position="744"/>
        <end position="998"/>
    </location>
</feature>
<evidence type="ECO:0000259" key="6">
    <source>
        <dbReference type="PROSITE" id="PS50055"/>
    </source>
</evidence>
<feature type="compositionally biased region" description="Polar residues" evidence="5">
    <location>
        <begin position="255"/>
        <end position="275"/>
    </location>
</feature>
<dbReference type="InterPro" id="IPR000387">
    <property type="entry name" value="Tyr_Pase_dom"/>
</dbReference>
<keyword evidence="10" id="KW-1185">Reference proteome</keyword>
<dbReference type="PROSITE" id="PS50055">
    <property type="entry name" value="TYR_PHOSPHATASE_PTP"/>
    <property type="match status" value="1"/>
</dbReference>
<dbReference type="GO" id="GO:0004725">
    <property type="term" value="F:protein tyrosine phosphatase activity"/>
    <property type="evidence" value="ECO:0007669"/>
    <property type="project" value="InterPro"/>
</dbReference>
<evidence type="ECO:0000259" key="7">
    <source>
        <dbReference type="PROSITE" id="PS50056"/>
    </source>
</evidence>
<keyword evidence="4" id="KW-0539">Nucleus</keyword>
<dbReference type="Pfam" id="PF00102">
    <property type="entry name" value="Y_phosphatase"/>
    <property type="match status" value="1"/>
</dbReference>
<dbReference type="CDD" id="cd06792">
    <property type="entry name" value="PDZ2-PTPN13_FRMPD2-like"/>
    <property type="match status" value="1"/>
</dbReference>